<sequence>MHPAISTVLTRVAARDECDRTALPPLYEVVDPGALTAVIESDAAVTVRFAYAGYRVVIDTEPLEVEVIDEER</sequence>
<name>A0A5D5AS03_9EURY</name>
<evidence type="ECO:0000313" key="2">
    <source>
        <dbReference type="EMBL" id="TYT63813.1"/>
    </source>
</evidence>
<dbReference type="EMBL" id="VTAW01000001">
    <property type="protein sequence ID" value="TYT63813.1"/>
    <property type="molecule type" value="Genomic_DNA"/>
</dbReference>
<gene>
    <name evidence="2" type="ORF">FYC77_00905</name>
</gene>
<evidence type="ECO:0000259" key="1">
    <source>
        <dbReference type="Pfam" id="PF18545"/>
    </source>
</evidence>
<accession>A0A5D5AS03</accession>
<keyword evidence="3" id="KW-1185">Reference proteome</keyword>
<feature type="domain" description="Halobacterial output" evidence="1">
    <location>
        <begin position="5"/>
        <end position="61"/>
    </location>
</feature>
<dbReference type="Proteomes" id="UP000324104">
    <property type="component" value="Unassembled WGS sequence"/>
</dbReference>
<organism evidence="2 3">
    <name type="scientific">Natrialba swarupiae</name>
    <dbReference type="NCBI Taxonomy" id="2448032"/>
    <lineage>
        <taxon>Archaea</taxon>
        <taxon>Methanobacteriati</taxon>
        <taxon>Methanobacteriota</taxon>
        <taxon>Stenosarchaea group</taxon>
        <taxon>Halobacteria</taxon>
        <taxon>Halobacteriales</taxon>
        <taxon>Natrialbaceae</taxon>
        <taxon>Natrialba</taxon>
    </lineage>
</organism>
<dbReference type="Pfam" id="PF18545">
    <property type="entry name" value="HalOD1"/>
    <property type="match status" value="1"/>
</dbReference>
<protein>
    <recommendedName>
        <fullName evidence="1">Halobacterial output domain-containing protein</fullName>
    </recommendedName>
</protein>
<dbReference type="InterPro" id="IPR040624">
    <property type="entry name" value="HalOD1"/>
</dbReference>
<dbReference type="RefSeq" id="WP_149079620.1">
    <property type="nucleotide sequence ID" value="NZ_VTAW01000001.1"/>
</dbReference>
<reference evidence="2 3" key="1">
    <citation type="submission" date="2019-08" db="EMBL/GenBank/DDBJ databases">
        <title>Archaea genome.</title>
        <authorList>
            <person name="Kajale S."/>
            <person name="Shouche Y."/>
            <person name="Deshpande N."/>
            <person name="Sharma A."/>
        </authorList>
    </citation>
    <scope>NUCLEOTIDE SEQUENCE [LARGE SCALE GENOMIC DNA]</scope>
    <source>
        <strain evidence="2 3">ESP3B_9</strain>
    </source>
</reference>
<evidence type="ECO:0000313" key="3">
    <source>
        <dbReference type="Proteomes" id="UP000324104"/>
    </source>
</evidence>
<proteinExistence type="predicted"/>
<comment type="caution">
    <text evidence="2">The sequence shown here is derived from an EMBL/GenBank/DDBJ whole genome shotgun (WGS) entry which is preliminary data.</text>
</comment>
<dbReference type="AlphaFoldDB" id="A0A5D5AS03"/>